<name>A0ABS9BCJ7_9BACT</name>
<organism evidence="2 3">
    <name type="scientific">Flavihumibacter fluminis</name>
    <dbReference type="NCBI Taxonomy" id="2909236"/>
    <lineage>
        <taxon>Bacteria</taxon>
        <taxon>Pseudomonadati</taxon>
        <taxon>Bacteroidota</taxon>
        <taxon>Chitinophagia</taxon>
        <taxon>Chitinophagales</taxon>
        <taxon>Chitinophagaceae</taxon>
        <taxon>Flavihumibacter</taxon>
    </lineage>
</organism>
<accession>A0ABS9BCJ7</accession>
<reference evidence="2 3" key="1">
    <citation type="submission" date="2022-01" db="EMBL/GenBank/DDBJ databases">
        <title>Flavihumibacter sp. nov., isolated from sediment of a river.</title>
        <authorList>
            <person name="Liu H."/>
        </authorList>
    </citation>
    <scope>NUCLEOTIDE SEQUENCE [LARGE SCALE GENOMIC DNA]</scope>
    <source>
        <strain evidence="2 3">RY-1</strain>
    </source>
</reference>
<evidence type="ECO:0000313" key="2">
    <source>
        <dbReference type="EMBL" id="MCF1713384.1"/>
    </source>
</evidence>
<keyword evidence="1" id="KW-0732">Signal</keyword>
<feature type="signal peptide" evidence="1">
    <location>
        <begin position="1"/>
        <end position="19"/>
    </location>
</feature>
<dbReference type="RefSeq" id="WP_234863917.1">
    <property type="nucleotide sequence ID" value="NZ_JAKEVY010000001.1"/>
</dbReference>
<dbReference type="EMBL" id="JAKEVY010000001">
    <property type="protein sequence ID" value="MCF1713384.1"/>
    <property type="molecule type" value="Genomic_DNA"/>
</dbReference>
<sequence length="244" mass="25951">MRKLLLSILAITLIVSAKAQTNENGAGGLLKKAGGLLNKNKSGSGLSSDEIIAGLKEALAVGTQNSAERLSAADGFFKDAAVKVLLPEEARQVEQKLRALGMGKLVDDAILSINRAAEDASKSAAPIFVNAVKEMTVQDGLTILRGADTAATGYLRKSTSPELISAFRPVIESSLEKTGATKYWSAVFDAYNKVSLKKVNPDLSSYVTGKAIDGIFYYVAEEEKKIRTNPAARVNDILKKVFGS</sequence>
<dbReference type="Pfam" id="PF13852">
    <property type="entry name" value="DUF4197"/>
    <property type="match status" value="1"/>
</dbReference>
<evidence type="ECO:0000313" key="3">
    <source>
        <dbReference type="Proteomes" id="UP001200145"/>
    </source>
</evidence>
<proteinExistence type="predicted"/>
<protein>
    <submittedName>
        <fullName evidence="2">DUF4197 domain-containing protein</fullName>
    </submittedName>
</protein>
<feature type="chain" id="PRO_5046348539" evidence="1">
    <location>
        <begin position="20"/>
        <end position="244"/>
    </location>
</feature>
<evidence type="ECO:0000256" key="1">
    <source>
        <dbReference type="SAM" id="SignalP"/>
    </source>
</evidence>
<dbReference type="Proteomes" id="UP001200145">
    <property type="component" value="Unassembled WGS sequence"/>
</dbReference>
<gene>
    <name evidence="2" type="ORF">L0U88_01930</name>
</gene>
<keyword evidence="3" id="KW-1185">Reference proteome</keyword>
<dbReference type="InterPro" id="IPR025245">
    <property type="entry name" value="DUF4197"/>
</dbReference>
<comment type="caution">
    <text evidence="2">The sequence shown here is derived from an EMBL/GenBank/DDBJ whole genome shotgun (WGS) entry which is preliminary data.</text>
</comment>